<accession>A0A5M3WC74</accession>
<evidence type="ECO:0000313" key="1">
    <source>
        <dbReference type="EMBL" id="GES05850.1"/>
    </source>
</evidence>
<dbReference type="EMBL" id="BLAD01000115">
    <property type="protein sequence ID" value="GES05850.1"/>
    <property type="molecule type" value="Genomic_DNA"/>
</dbReference>
<dbReference type="Gene3D" id="3.10.450.50">
    <property type="match status" value="1"/>
</dbReference>
<reference evidence="1 2" key="1">
    <citation type="submission" date="2019-10" db="EMBL/GenBank/DDBJ databases">
        <title>Whole genome shotgun sequence of Acrocarpospora corrugata NBRC 13972.</title>
        <authorList>
            <person name="Ichikawa N."/>
            <person name="Kimura A."/>
            <person name="Kitahashi Y."/>
            <person name="Komaki H."/>
            <person name="Oguchi A."/>
        </authorList>
    </citation>
    <scope>NUCLEOTIDE SEQUENCE [LARGE SCALE GENOMIC DNA]</scope>
    <source>
        <strain evidence="1 2">NBRC 13972</strain>
    </source>
</reference>
<sequence length="59" mass="6689">MCRDGKEITGMARYTDTYLYENGEWLCVQAQITPVAADHHPGDDTIRTVYLKGVKQDRG</sequence>
<proteinExistence type="predicted"/>
<protein>
    <recommendedName>
        <fullName evidence="3">SnoaL-like domain-containing protein</fullName>
    </recommendedName>
</protein>
<organism evidence="1 2">
    <name type="scientific">Acrocarpospora corrugata</name>
    <dbReference type="NCBI Taxonomy" id="35763"/>
    <lineage>
        <taxon>Bacteria</taxon>
        <taxon>Bacillati</taxon>
        <taxon>Actinomycetota</taxon>
        <taxon>Actinomycetes</taxon>
        <taxon>Streptosporangiales</taxon>
        <taxon>Streptosporangiaceae</taxon>
        <taxon>Acrocarpospora</taxon>
    </lineage>
</organism>
<gene>
    <name evidence="1" type="ORF">Acor_79190</name>
</gene>
<keyword evidence="2" id="KW-1185">Reference proteome</keyword>
<dbReference type="SUPFAM" id="SSF54427">
    <property type="entry name" value="NTF2-like"/>
    <property type="match status" value="1"/>
</dbReference>
<comment type="caution">
    <text evidence="1">The sequence shown here is derived from an EMBL/GenBank/DDBJ whole genome shotgun (WGS) entry which is preliminary data.</text>
</comment>
<evidence type="ECO:0000313" key="2">
    <source>
        <dbReference type="Proteomes" id="UP000334990"/>
    </source>
</evidence>
<dbReference type="InterPro" id="IPR032710">
    <property type="entry name" value="NTF2-like_dom_sf"/>
</dbReference>
<name>A0A5M3WC74_9ACTN</name>
<dbReference type="Proteomes" id="UP000334990">
    <property type="component" value="Unassembled WGS sequence"/>
</dbReference>
<dbReference type="AlphaFoldDB" id="A0A5M3WC74"/>
<evidence type="ECO:0008006" key="3">
    <source>
        <dbReference type="Google" id="ProtNLM"/>
    </source>
</evidence>